<evidence type="ECO:0000256" key="6">
    <source>
        <dbReference type="ARBA" id="ARBA00022800"/>
    </source>
</evidence>
<evidence type="ECO:0000256" key="8">
    <source>
        <dbReference type="ARBA" id="ARBA00023211"/>
    </source>
</evidence>
<evidence type="ECO:0000256" key="7">
    <source>
        <dbReference type="ARBA" id="ARBA00023134"/>
    </source>
</evidence>
<name>A0ABU1XD36_9NOCA</name>
<keyword evidence="6" id="KW-0692">RNA repair</keyword>
<protein>
    <recommendedName>
        <fullName evidence="2">3'-phosphate/5'-hydroxy nucleic acid ligase</fullName>
        <ecNumber evidence="2">6.5.1.8</ecNumber>
    </recommendedName>
</protein>
<comment type="cofactor">
    <cofactor evidence="1">
        <name>Mn(2+)</name>
        <dbReference type="ChEBI" id="CHEBI:29035"/>
    </cofactor>
</comment>
<evidence type="ECO:0000256" key="4">
    <source>
        <dbReference type="ARBA" id="ARBA00022723"/>
    </source>
</evidence>
<keyword evidence="11" id="KW-1185">Reference proteome</keyword>
<keyword evidence="4" id="KW-0479">Metal-binding</keyword>
<keyword evidence="8" id="KW-0464">Manganese</keyword>
<dbReference type="PANTHER" id="PTHR43749">
    <property type="entry name" value="RNA-SPLICING LIGASE RTCB"/>
    <property type="match status" value="1"/>
</dbReference>
<proteinExistence type="predicted"/>
<organism evidence="10 11">
    <name type="scientific">Nocardia kruczakiae</name>
    <dbReference type="NCBI Taxonomy" id="261477"/>
    <lineage>
        <taxon>Bacteria</taxon>
        <taxon>Bacillati</taxon>
        <taxon>Actinomycetota</taxon>
        <taxon>Actinomycetes</taxon>
        <taxon>Mycobacteriales</taxon>
        <taxon>Nocardiaceae</taxon>
        <taxon>Nocardia</taxon>
    </lineage>
</organism>
<evidence type="ECO:0000313" key="10">
    <source>
        <dbReference type="EMBL" id="MDR7168441.1"/>
    </source>
</evidence>
<reference evidence="10 11" key="1">
    <citation type="submission" date="2023-07" db="EMBL/GenBank/DDBJ databases">
        <title>Sorghum-associated microbial communities from plants grown in Nebraska, USA.</title>
        <authorList>
            <person name="Schachtman D."/>
        </authorList>
    </citation>
    <scope>NUCLEOTIDE SEQUENCE [LARGE SCALE GENOMIC DNA]</scope>
    <source>
        <strain evidence="10 11">4272</strain>
    </source>
</reference>
<dbReference type="InterPro" id="IPR052915">
    <property type="entry name" value="RtcB-like"/>
</dbReference>
<gene>
    <name evidence="10" type="ORF">J2W56_002172</name>
</gene>
<evidence type="ECO:0000256" key="5">
    <source>
        <dbReference type="ARBA" id="ARBA00022741"/>
    </source>
</evidence>
<dbReference type="RefSeq" id="WP_310400312.1">
    <property type="nucleotide sequence ID" value="NZ_JAVDWW010000003.1"/>
</dbReference>
<evidence type="ECO:0000256" key="2">
    <source>
        <dbReference type="ARBA" id="ARBA00012726"/>
    </source>
</evidence>
<evidence type="ECO:0000313" key="11">
    <source>
        <dbReference type="Proteomes" id="UP001251217"/>
    </source>
</evidence>
<sequence>MFPVELRGTKAQTLMWAHEHEVEPAALQQLRTLAQLEWVYGVRVMPDVHLGKGATVGSVIAMKDAVAPAAVGVDIGCGMEAVKTSLTASDLPDDLHSLRSRIESAVPVGFNAHKEPVKVTPLQMDVHGRRATGATVRAGWSAFWSRFGDLDPAVQQRESKAHKQMGTLGGGNHFIEVCLDTEQHVWILLHSGSRNIGKELAERHIAVARTLPQNRDLPDRDLAVFLSGTPEMDAYRRDLSWAQEYAARNRAVMLDLVCGAVRDEFDTLAVRFDEPISCHHNYVSEEIIDGMPMLVTRKGAVRAGAGDLALIPGSMGTRSYVVRGKGNPASFQSASHGAGRRMSRNAAKRQFTVADLIAQTDGVESRKDAGVIDEIPAAYKDIDAVIEAQSDLVDVVATLRQVLCVKG</sequence>
<dbReference type="Gene3D" id="3.90.1860.10">
    <property type="entry name" value="tRNA-splicing ligase RtcB"/>
    <property type="match status" value="1"/>
</dbReference>
<dbReference type="Pfam" id="PF01139">
    <property type="entry name" value="RtcB"/>
    <property type="match status" value="1"/>
</dbReference>
<keyword evidence="3 10" id="KW-0436">Ligase</keyword>
<keyword evidence="5" id="KW-0547">Nucleotide-binding</keyword>
<evidence type="ECO:0000256" key="9">
    <source>
        <dbReference type="ARBA" id="ARBA00047746"/>
    </source>
</evidence>
<dbReference type="Proteomes" id="UP001251217">
    <property type="component" value="Unassembled WGS sequence"/>
</dbReference>
<dbReference type="EC" id="6.5.1.8" evidence="2"/>
<evidence type="ECO:0000256" key="1">
    <source>
        <dbReference type="ARBA" id="ARBA00001936"/>
    </source>
</evidence>
<dbReference type="PANTHER" id="PTHR43749:SF2">
    <property type="entry name" value="RNA-SPLICING LIGASE RTCB"/>
    <property type="match status" value="1"/>
</dbReference>
<dbReference type="GO" id="GO:0003972">
    <property type="term" value="F:RNA ligase (ATP) activity"/>
    <property type="evidence" value="ECO:0007669"/>
    <property type="project" value="UniProtKB-EC"/>
</dbReference>
<comment type="caution">
    <text evidence="10">The sequence shown here is derived from an EMBL/GenBank/DDBJ whole genome shotgun (WGS) entry which is preliminary data.</text>
</comment>
<dbReference type="InterPro" id="IPR001233">
    <property type="entry name" value="RtcB"/>
</dbReference>
<comment type="catalytic activity">
    <reaction evidence="9">
        <text>a 3'-end 3'-phospho-ribonucleotide-RNA + a 5'-end dephospho-ribonucleoside-RNA + GTP = a ribonucleotidyl-ribonucleotide-RNA + GMP + diphosphate</text>
        <dbReference type="Rhea" id="RHEA:68076"/>
        <dbReference type="Rhea" id="RHEA-COMP:10463"/>
        <dbReference type="Rhea" id="RHEA-COMP:13936"/>
        <dbReference type="Rhea" id="RHEA-COMP:17355"/>
        <dbReference type="ChEBI" id="CHEBI:33019"/>
        <dbReference type="ChEBI" id="CHEBI:37565"/>
        <dbReference type="ChEBI" id="CHEBI:58115"/>
        <dbReference type="ChEBI" id="CHEBI:83062"/>
        <dbReference type="ChEBI" id="CHEBI:138284"/>
        <dbReference type="ChEBI" id="CHEBI:173118"/>
        <dbReference type="EC" id="6.5.1.8"/>
    </reaction>
</comment>
<keyword evidence="7" id="KW-0342">GTP-binding</keyword>
<accession>A0ABU1XD36</accession>
<evidence type="ECO:0000256" key="3">
    <source>
        <dbReference type="ARBA" id="ARBA00022598"/>
    </source>
</evidence>
<dbReference type="InterPro" id="IPR036025">
    <property type="entry name" value="RtcB-like_sf"/>
</dbReference>
<dbReference type="EMBL" id="JAVDWW010000003">
    <property type="protein sequence ID" value="MDR7168441.1"/>
    <property type="molecule type" value="Genomic_DNA"/>
</dbReference>
<dbReference type="SUPFAM" id="SSF103365">
    <property type="entry name" value="Hypothetical protein PH1602"/>
    <property type="match status" value="1"/>
</dbReference>